<dbReference type="STRING" id="4537.A0A0E0M960"/>
<dbReference type="OMA" id="ADFKRVW"/>
<dbReference type="Proteomes" id="UP000026962">
    <property type="component" value="Chromosome 10"/>
</dbReference>
<organism evidence="1">
    <name type="scientific">Oryza punctata</name>
    <name type="common">Red rice</name>
    <dbReference type="NCBI Taxonomy" id="4537"/>
    <lineage>
        <taxon>Eukaryota</taxon>
        <taxon>Viridiplantae</taxon>
        <taxon>Streptophyta</taxon>
        <taxon>Embryophyta</taxon>
        <taxon>Tracheophyta</taxon>
        <taxon>Spermatophyta</taxon>
        <taxon>Magnoliopsida</taxon>
        <taxon>Liliopsida</taxon>
        <taxon>Poales</taxon>
        <taxon>Poaceae</taxon>
        <taxon>BOP clade</taxon>
        <taxon>Oryzoideae</taxon>
        <taxon>Oryzeae</taxon>
        <taxon>Oryzinae</taxon>
        <taxon>Oryza</taxon>
    </lineage>
</organism>
<dbReference type="eggNOG" id="ENOG502QVHE">
    <property type="taxonomic scope" value="Eukaryota"/>
</dbReference>
<proteinExistence type="predicted"/>
<dbReference type="AlphaFoldDB" id="A0A0E0M960"/>
<keyword evidence="2" id="KW-1185">Reference proteome</keyword>
<dbReference type="InterPro" id="IPR019188">
    <property type="entry name" value="SNAPC1"/>
</dbReference>
<evidence type="ECO:0000313" key="1">
    <source>
        <dbReference type="EnsemblPlants" id="OPUNC10G12770.1"/>
    </source>
</evidence>
<dbReference type="HOGENOM" id="CLU_057452_0_0_1"/>
<reference evidence="1" key="2">
    <citation type="submission" date="2018-05" db="EMBL/GenBank/DDBJ databases">
        <title>OpunRS2 (Oryza punctata Reference Sequence Version 2).</title>
        <authorList>
            <person name="Zhang J."/>
            <person name="Kudrna D."/>
            <person name="Lee S."/>
            <person name="Talag J."/>
            <person name="Welchert J."/>
            <person name="Wing R.A."/>
        </authorList>
    </citation>
    <scope>NUCLEOTIDE SEQUENCE [LARGE SCALE GENOMIC DNA]</scope>
</reference>
<evidence type="ECO:0000313" key="2">
    <source>
        <dbReference type="Proteomes" id="UP000026962"/>
    </source>
</evidence>
<dbReference type="PANTHER" id="PTHR15131:SF3">
    <property type="entry name" value="SNRNA-ACTIVATING PROTEIN COMPLEX SUBUNIT 1"/>
    <property type="match status" value="1"/>
</dbReference>
<dbReference type="Pfam" id="PF09808">
    <property type="entry name" value="SNAPC1"/>
    <property type="match status" value="1"/>
</dbReference>
<accession>A0A0E0M960</accession>
<dbReference type="GO" id="GO:0043565">
    <property type="term" value="F:sequence-specific DNA binding"/>
    <property type="evidence" value="ECO:0007669"/>
    <property type="project" value="TreeGrafter"/>
</dbReference>
<sequence length="313" mass="35894">MDLSPFKLDIDELLADYTEANCTAFADFKRLWMAKKFSYIYEGRPKTNSGAFMQSLFLHCIGRLASWKFALAYPQIILQSFLINLQFFAITGHMTSQSCMPQRLAGLYCLYCLYESQPYKPHFKIYLSLEELKKLNDFVVEAKQNGMAVVPSLVKRMLDKGMVLFGFINLLGDSGVKQVNELTASQNKRVKFACDKLFMNTQIDSYMHMDLGSELELDKIKKSSLDYAKAKELAFAEASNIIDVEDARHIVQNDKLLGDRVDEIVKEWDAQKAAFYEKTGVRRDELAVVDHDESGVLPHENDEFDEIRQLLLE</sequence>
<dbReference type="GO" id="GO:0019185">
    <property type="term" value="C:snRNA-activating protein complex"/>
    <property type="evidence" value="ECO:0007669"/>
    <property type="project" value="TreeGrafter"/>
</dbReference>
<protein>
    <submittedName>
        <fullName evidence="1">Uncharacterized protein</fullName>
    </submittedName>
</protein>
<reference evidence="1" key="1">
    <citation type="submission" date="2015-04" db="UniProtKB">
        <authorList>
            <consortium name="EnsemblPlants"/>
        </authorList>
    </citation>
    <scope>IDENTIFICATION</scope>
</reference>
<dbReference type="GO" id="GO:0042795">
    <property type="term" value="P:snRNA transcription by RNA polymerase II"/>
    <property type="evidence" value="ECO:0007669"/>
    <property type="project" value="TreeGrafter"/>
</dbReference>
<name>A0A0E0M960_ORYPU</name>
<dbReference type="GO" id="GO:0042796">
    <property type="term" value="P:snRNA transcription by RNA polymerase III"/>
    <property type="evidence" value="ECO:0007669"/>
    <property type="project" value="TreeGrafter"/>
</dbReference>
<dbReference type="Gramene" id="OPUNC10G12770.1">
    <property type="protein sequence ID" value="OPUNC10G12770.1"/>
    <property type="gene ID" value="OPUNC10G12770"/>
</dbReference>
<dbReference type="PANTHER" id="PTHR15131">
    <property type="entry name" value="SMALL NUCLEAR RNA ACTIVATING COMPLEX, POLYPEPTIDE 1"/>
    <property type="match status" value="1"/>
</dbReference>
<dbReference type="EnsemblPlants" id="OPUNC10G12770.1">
    <property type="protein sequence ID" value="OPUNC10G12770.1"/>
    <property type="gene ID" value="OPUNC10G12770"/>
</dbReference>